<feature type="transmembrane region" description="Helical" evidence="8">
    <location>
        <begin position="27"/>
        <end position="52"/>
    </location>
</feature>
<evidence type="ECO:0000259" key="9">
    <source>
        <dbReference type="PROSITE" id="PS50262"/>
    </source>
</evidence>
<keyword evidence="3 8" id="KW-0812">Transmembrane</keyword>
<evidence type="ECO:0000256" key="5">
    <source>
        <dbReference type="ARBA" id="ARBA00022989"/>
    </source>
</evidence>
<evidence type="ECO:0000256" key="4">
    <source>
        <dbReference type="ARBA" id="ARBA00022737"/>
    </source>
</evidence>
<dbReference type="PRINTS" id="PR00237">
    <property type="entry name" value="GPCRRHODOPSN"/>
</dbReference>
<feature type="transmembrane region" description="Helical" evidence="8">
    <location>
        <begin position="58"/>
        <end position="80"/>
    </location>
</feature>
<keyword evidence="10" id="KW-1185">Reference proteome</keyword>
<evidence type="ECO:0000256" key="1">
    <source>
        <dbReference type="ARBA" id="ARBA00004370"/>
    </source>
</evidence>
<dbReference type="InterPro" id="IPR017452">
    <property type="entry name" value="GPCR_Rhodpsn_7TM"/>
</dbReference>
<proteinExistence type="predicted"/>
<dbReference type="PANTHER" id="PTHR24372">
    <property type="entry name" value="GLYCOPROTEIN HORMONE RECEPTOR"/>
    <property type="match status" value="1"/>
</dbReference>
<evidence type="ECO:0000256" key="3">
    <source>
        <dbReference type="ARBA" id="ARBA00022692"/>
    </source>
</evidence>
<evidence type="ECO:0000256" key="6">
    <source>
        <dbReference type="ARBA" id="ARBA00023136"/>
    </source>
</evidence>
<dbReference type="Gene3D" id="1.20.1070.10">
    <property type="entry name" value="Rhodopsin 7-helix transmembrane proteins"/>
    <property type="match status" value="1"/>
</dbReference>
<evidence type="ECO:0000256" key="8">
    <source>
        <dbReference type="SAM" id="Phobius"/>
    </source>
</evidence>
<keyword evidence="4" id="KW-0677">Repeat</keyword>
<gene>
    <name evidence="11" type="primary">LOC101858538</name>
</gene>
<evidence type="ECO:0000256" key="2">
    <source>
        <dbReference type="ARBA" id="ARBA00022614"/>
    </source>
</evidence>
<dbReference type="GeneID" id="101858538"/>
<evidence type="ECO:0000313" key="11">
    <source>
        <dbReference type="RefSeq" id="XP_012939299.1"/>
    </source>
</evidence>
<sequence>MFYSIHMSALPLRTSRESKERNLVKRFFFIVITDFVCWIPIIVIKIVALAGVEISGALYAWVIVFILPVNSALNPLLYTLTTKLFKKKLLSKFTSVVFRPVQQPESTHSQSSLKNNTSLTRPAQECEMGLLKRYYPSQTRKSSSTHHSSHSDGRHHSNHRHSFSNRQSSQALWRRNNPGKLPQTYIGDPLKSRADGQL</sequence>
<dbReference type="SUPFAM" id="SSF81321">
    <property type="entry name" value="Family A G protein-coupled receptor-like"/>
    <property type="match status" value="1"/>
</dbReference>
<dbReference type="RefSeq" id="XP_012939299.1">
    <property type="nucleotide sequence ID" value="XM_013083845.2"/>
</dbReference>
<evidence type="ECO:0000256" key="7">
    <source>
        <dbReference type="SAM" id="MobiDB-lite"/>
    </source>
</evidence>
<name>A0ABM1A255_APLCA</name>
<feature type="region of interest" description="Disordered" evidence="7">
    <location>
        <begin position="139"/>
        <end position="198"/>
    </location>
</feature>
<dbReference type="Proteomes" id="UP000694888">
    <property type="component" value="Unplaced"/>
</dbReference>
<keyword evidence="6 8" id="KW-0472">Membrane</keyword>
<keyword evidence="5 8" id="KW-1133">Transmembrane helix</keyword>
<dbReference type="PANTHER" id="PTHR24372:SF80">
    <property type="entry name" value="FI21465P1-RELATED"/>
    <property type="match status" value="1"/>
</dbReference>
<reference evidence="11" key="1">
    <citation type="submission" date="2025-08" db="UniProtKB">
        <authorList>
            <consortium name="RefSeq"/>
        </authorList>
    </citation>
    <scope>IDENTIFICATION</scope>
</reference>
<dbReference type="PROSITE" id="PS50262">
    <property type="entry name" value="G_PROTEIN_RECEP_F1_2"/>
    <property type="match status" value="1"/>
</dbReference>
<protein>
    <submittedName>
        <fullName evidence="11">G-protein coupled receptor GRL101</fullName>
    </submittedName>
</protein>
<accession>A0ABM1A255</accession>
<keyword evidence="11" id="KW-0675">Receptor</keyword>
<evidence type="ECO:0000313" key="10">
    <source>
        <dbReference type="Proteomes" id="UP000694888"/>
    </source>
</evidence>
<dbReference type="InterPro" id="IPR000276">
    <property type="entry name" value="GPCR_Rhodpsn"/>
</dbReference>
<feature type="domain" description="G-protein coupled receptors family 1 profile" evidence="9">
    <location>
        <begin position="1"/>
        <end position="78"/>
    </location>
</feature>
<organism evidence="10 11">
    <name type="scientific">Aplysia californica</name>
    <name type="common">California sea hare</name>
    <dbReference type="NCBI Taxonomy" id="6500"/>
    <lineage>
        <taxon>Eukaryota</taxon>
        <taxon>Metazoa</taxon>
        <taxon>Spiralia</taxon>
        <taxon>Lophotrochozoa</taxon>
        <taxon>Mollusca</taxon>
        <taxon>Gastropoda</taxon>
        <taxon>Heterobranchia</taxon>
        <taxon>Euthyneura</taxon>
        <taxon>Tectipleura</taxon>
        <taxon>Aplysiida</taxon>
        <taxon>Aplysioidea</taxon>
        <taxon>Aplysiidae</taxon>
        <taxon>Aplysia</taxon>
    </lineage>
</organism>
<keyword evidence="2" id="KW-0433">Leucine-rich repeat</keyword>
<comment type="subcellular location">
    <subcellularLocation>
        <location evidence="1">Membrane</location>
    </subcellularLocation>
</comment>